<dbReference type="PIRSF" id="PIRSF005485">
    <property type="entry name" value="HrcA"/>
    <property type="match status" value="1"/>
</dbReference>
<evidence type="ECO:0000256" key="1">
    <source>
        <dbReference type="ARBA" id="ARBA00022491"/>
    </source>
</evidence>
<accession>A0A2N5J1Y8</accession>
<dbReference type="InterPro" id="IPR036388">
    <property type="entry name" value="WH-like_DNA-bd_sf"/>
</dbReference>
<dbReference type="EMBL" id="NMYC01000001">
    <property type="protein sequence ID" value="PLS28231.1"/>
    <property type="molecule type" value="Genomic_DNA"/>
</dbReference>
<dbReference type="PANTHER" id="PTHR34824:SF1">
    <property type="entry name" value="HEAT-INDUCIBLE TRANSCRIPTION REPRESSOR HRCA"/>
    <property type="match status" value="1"/>
</dbReference>
<comment type="function">
    <text evidence="5 6">Negative regulator of class I heat shock genes (grpE-dnaK-dnaJ and groELS operons). Prevents heat-shock induction of these operons.</text>
</comment>
<dbReference type="Gene3D" id="1.10.10.10">
    <property type="entry name" value="Winged helix-like DNA-binding domain superfamily/Winged helix DNA-binding domain"/>
    <property type="match status" value="1"/>
</dbReference>
<protein>
    <recommendedName>
        <fullName evidence="6">Heat-inducible transcription repressor HrcA</fullName>
    </recommendedName>
</protein>
<dbReference type="Proteomes" id="UP000234935">
    <property type="component" value="Unassembled WGS sequence"/>
</dbReference>
<evidence type="ECO:0000313" key="10">
    <source>
        <dbReference type="Proteomes" id="UP000234935"/>
    </source>
</evidence>
<keyword evidence="2 6" id="KW-0805">Transcription regulation</keyword>
<dbReference type="Gene3D" id="3.30.390.60">
    <property type="entry name" value="Heat-inducible transcription repressor hrca homolog, domain 3"/>
    <property type="match status" value="1"/>
</dbReference>
<dbReference type="OrthoDB" id="9783139at2"/>
<dbReference type="GO" id="GO:0045892">
    <property type="term" value="P:negative regulation of DNA-templated transcription"/>
    <property type="evidence" value="ECO:0007669"/>
    <property type="project" value="UniProtKB-UniRule"/>
</dbReference>
<comment type="caution">
    <text evidence="9">The sequence shown here is derived from an EMBL/GenBank/DDBJ whole genome shotgun (WGS) entry which is preliminary data.</text>
</comment>
<name>A0A2N5J1Y8_9BIFI</name>
<dbReference type="InterPro" id="IPR036390">
    <property type="entry name" value="WH_DNA-bd_sf"/>
</dbReference>
<proteinExistence type="inferred from homology"/>
<evidence type="ECO:0000256" key="6">
    <source>
        <dbReference type="HAMAP-Rule" id="MF_00081"/>
    </source>
</evidence>
<dbReference type="Pfam" id="PF08220">
    <property type="entry name" value="HTH_DeoR"/>
    <property type="match status" value="1"/>
</dbReference>
<dbReference type="SUPFAM" id="SSF55781">
    <property type="entry name" value="GAF domain-like"/>
    <property type="match status" value="1"/>
</dbReference>
<comment type="similarity">
    <text evidence="6">Belongs to the HrcA family.</text>
</comment>
<dbReference type="SUPFAM" id="SSF46785">
    <property type="entry name" value="Winged helix' DNA-binding domain"/>
    <property type="match status" value="1"/>
</dbReference>
<keyword evidence="3 6" id="KW-0346">Stress response</keyword>
<dbReference type="InterPro" id="IPR029016">
    <property type="entry name" value="GAF-like_dom_sf"/>
</dbReference>
<dbReference type="FunFam" id="1.10.10.10:FF:000049">
    <property type="entry name" value="Heat-inducible transcription repressor HrcA"/>
    <property type="match status" value="1"/>
</dbReference>
<organism evidence="9 10">
    <name type="scientific">Bifidobacterium anseris</name>
    <dbReference type="NCBI Taxonomy" id="2020963"/>
    <lineage>
        <taxon>Bacteria</taxon>
        <taxon>Bacillati</taxon>
        <taxon>Actinomycetota</taxon>
        <taxon>Actinomycetes</taxon>
        <taxon>Bifidobacteriales</taxon>
        <taxon>Bifidobacteriaceae</taxon>
        <taxon>Bifidobacterium</taxon>
    </lineage>
</organism>
<gene>
    <name evidence="6" type="primary">hrcA</name>
    <name evidence="9" type="ORF">CGZ88_0393</name>
</gene>
<dbReference type="InterPro" id="IPR023120">
    <property type="entry name" value="WHTH_transcript_rep_HrcA_IDD"/>
</dbReference>
<dbReference type="NCBIfam" id="TIGR00331">
    <property type="entry name" value="hrcA"/>
    <property type="match status" value="1"/>
</dbReference>
<dbReference type="HAMAP" id="MF_00081">
    <property type="entry name" value="HrcA"/>
    <property type="match status" value="1"/>
</dbReference>
<evidence type="ECO:0000256" key="2">
    <source>
        <dbReference type="ARBA" id="ARBA00023015"/>
    </source>
</evidence>
<dbReference type="GO" id="GO:0003677">
    <property type="term" value="F:DNA binding"/>
    <property type="evidence" value="ECO:0007669"/>
    <property type="project" value="InterPro"/>
</dbReference>
<sequence length="371" mass="40000">MTQTRRMQVLHAVVEDYIRTQEPVGSAALIARHHLQVSSATIRKDMAALEEEGYLVQPHTSAGRVPTERGYRYFVDTLATVVPLSESQRRAMRTFLDDSVNLQDTLQRAAHLLSELTGQVAVVASPSLGKSRLWHLELVPVSAVSILAVVVTDTGRVAQHVLSVQELPSREHLQRLAVVVNERCSALTLRTAASRIRALRLGDDMDDVRALPGLVAHAFESMADEERTHELFMSGVSTLAHQHATAQDLAPLFDALEERAVLMHLMTALSETTDARGVGVAIGSETNTPGLIHAAVVTSGYGASEADGEDTDDMDAEKDEEGAAVAPIAFVGSIGPTHMNYAVTMASVRAVARYLTTFLGRTGTTETSMAS</sequence>
<evidence type="ECO:0000259" key="8">
    <source>
        <dbReference type="Pfam" id="PF08220"/>
    </source>
</evidence>
<dbReference type="InterPro" id="IPR002571">
    <property type="entry name" value="HrcA"/>
</dbReference>
<dbReference type="AlphaFoldDB" id="A0A2N5J1Y8"/>
<evidence type="ECO:0000259" key="7">
    <source>
        <dbReference type="Pfam" id="PF01628"/>
    </source>
</evidence>
<keyword evidence="4 6" id="KW-0804">Transcription</keyword>
<dbReference type="Gene3D" id="3.30.450.40">
    <property type="match status" value="1"/>
</dbReference>
<dbReference type="Pfam" id="PF01628">
    <property type="entry name" value="HrcA"/>
    <property type="match status" value="1"/>
</dbReference>
<feature type="domain" description="HTH deoR-type" evidence="8">
    <location>
        <begin position="33"/>
        <end position="61"/>
    </location>
</feature>
<dbReference type="RefSeq" id="WP_026645325.1">
    <property type="nucleotide sequence ID" value="NZ_NMYC01000001.1"/>
</dbReference>
<dbReference type="InterPro" id="IPR001034">
    <property type="entry name" value="DeoR_HTH"/>
</dbReference>
<reference evidence="9 10" key="1">
    <citation type="submission" date="2017-07" db="EMBL/GenBank/DDBJ databases">
        <title>Bifidobacterium novel species.</title>
        <authorList>
            <person name="Lugli G.A."/>
            <person name="Milani C."/>
            <person name="Duranti S."/>
            <person name="Mangifesta M."/>
        </authorList>
    </citation>
    <scope>NUCLEOTIDE SEQUENCE [LARGE SCALE GENOMIC DNA]</scope>
    <source>
        <strain evidence="10">Goo31D</strain>
    </source>
</reference>
<evidence type="ECO:0000313" key="9">
    <source>
        <dbReference type="EMBL" id="PLS28231.1"/>
    </source>
</evidence>
<keyword evidence="10" id="KW-1185">Reference proteome</keyword>
<dbReference type="GO" id="GO:0003700">
    <property type="term" value="F:DNA-binding transcription factor activity"/>
    <property type="evidence" value="ECO:0007669"/>
    <property type="project" value="InterPro"/>
</dbReference>
<evidence type="ECO:0000256" key="5">
    <source>
        <dbReference type="ARBA" id="ARBA00055319"/>
    </source>
</evidence>
<feature type="domain" description="Heat-inducible transcription repressor HrcA C-terminal" evidence="7">
    <location>
        <begin position="103"/>
        <end position="345"/>
    </location>
</feature>
<evidence type="ECO:0000256" key="4">
    <source>
        <dbReference type="ARBA" id="ARBA00023163"/>
    </source>
</evidence>
<keyword evidence="1 6" id="KW-0678">Repressor</keyword>
<evidence type="ECO:0000256" key="3">
    <source>
        <dbReference type="ARBA" id="ARBA00023016"/>
    </source>
</evidence>
<dbReference type="InterPro" id="IPR021153">
    <property type="entry name" value="HrcA_C"/>
</dbReference>
<dbReference type="PANTHER" id="PTHR34824">
    <property type="entry name" value="HEAT-INDUCIBLE TRANSCRIPTION REPRESSOR HRCA"/>
    <property type="match status" value="1"/>
</dbReference>